<gene>
    <name evidence="9" type="ORF">ACFO0B_07095</name>
</gene>
<dbReference type="PRINTS" id="PR00081">
    <property type="entry name" value="GDHRDH"/>
</dbReference>
<keyword evidence="5" id="KW-0520">NAD</keyword>
<evidence type="ECO:0000256" key="6">
    <source>
        <dbReference type="ARBA" id="ARBA00040781"/>
    </source>
</evidence>
<evidence type="ECO:0000256" key="4">
    <source>
        <dbReference type="ARBA" id="ARBA00023002"/>
    </source>
</evidence>
<dbReference type="InterPro" id="IPR036291">
    <property type="entry name" value="NAD(P)-bd_dom_sf"/>
</dbReference>
<dbReference type="EMBL" id="JBHSAX010000006">
    <property type="protein sequence ID" value="MFC3961751.1"/>
    <property type="molecule type" value="Genomic_DNA"/>
</dbReference>
<dbReference type="CDD" id="cd05233">
    <property type="entry name" value="SDR_c"/>
    <property type="match status" value="1"/>
</dbReference>
<evidence type="ECO:0000256" key="5">
    <source>
        <dbReference type="ARBA" id="ARBA00023027"/>
    </source>
</evidence>
<evidence type="ECO:0000256" key="2">
    <source>
        <dbReference type="ARBA" id="ARBA00006484"/>
    </source>
</evidence>
<protein>
    <recommendedName>
        <fullName evidence="6">3-oxoacyl-[acyl-carrier-protein] reductase MabA</fullName>
    </recommendedName>
</protein>
<comment type="subcellular location">
    <subcellularLocation>
        <location evidence="1">Secreted</location>
        <location evidence="1">Cell wall</location>
    </subcellularLocation>
</comment>
<evidence type="ECO:0000313" key="9">
    <source>
        <dbReference type="EMBL" id="MFC3961751.1"/>
    </source>
</evidence>
<dbReference type="InterPro" id="IPR020904">
    <property type="entry name" value="Sc_DH/Rdtase_CS"/>
</dbReference>
<keyword evidence="4" id="KW-0560">Oxidoreductase</keyword>
<comment type="caution">
    <text evidence="9">The sequence shown here is derived from an EMBL/GenBank/DDBJ whole genome shotgun (WGS) entry which is preliminary data.</text>
</comment>
<evidence type="ECO:0000313" key="10">
    <source>
        <dbReference type="Proteomes" id="UP001595696"/>
    </source>
</evidence>
<dbReference type="RefSeq" id="WP_378611506.1">
    <property type="nucleotide sequence ID" value="NZ_JBHSAX010000006.1"/>
</dbReference>
<keyword evidence="3" id="KW-0964">Secreted</keyword>
<dbReference type="InterPro" id="IPR023985">
    <property type="entry name" value="SDR_subfam_1"/>
</dbReference>
<evidence type="ECO:0000256" key="8">
    <source>
        <dbReference type="RuleBase" id="RU000363"/>
    </source>
</evidence>
<reference evidence="10" key="1">
    <citation type="journal article" date="2019" name="Int. J. Syst. Evol. Microbiol.">
        <title>The Global Catalogue of Microorganisms (GCM) 10K type strain sequencing project: providing services to taxonomists for standard genome sequencing and annotation.</title>
        <authorList>
            <consortium name="The Broad Institute Genomics Platform"/>
            <consortium name="The Broad Institute Genome Sequencing Center for Infectious Disease"/>
            <person name="Wu L."/>
            <person name="Ma J."/>
        </authorList>
    </citation>
    <scope>NUCLEOTIDE SEQUENCE [LARGE SCALE GENOMIC DNA]</scope>
    <source>
        <strain evidence="10">CGMCC 4.7330</strain>
    </source>
</reference>
<comment type="similarity">
    <text evidence="2 8">Belongs to the short-chain dehydrogenases/reductases (SDR) family.</text>
</comment>
<proteinExistence type="inferred from homology"/>
<evidence type="ECO:0000256" key="1">
    <source>
        <dbReference type="ARBA" id="ARBA00004191"/>
    </source>
</evidence>
<dbReference type="PANTHER" id="PTHR42879">
    <property type="entry name" value="3-OXOACYL-(ACYL-CARRIER-PROTEIN) REDUCTASE"/>
    <property type="match status" value="1"/>
</dbReference>
<name>A0ABV8DP73_9NOCA</name>
<dbReference type="InterPro" id="IPR002347">
    <property type="entry name" value="SDR_fam"/>
</dbReference>
<keyword evidence="10" id="KW-1185">Reference proteome</keyword>
<dbReference type="PRINTS" id="PR00080">
    <property type="entry name" value="SDRFAMILY"/>
</dbReference>
<dbReference type="Pfam" id="PF00106">
    <property type="entry name" value="adh_short"/>
    <property type="match status" value="1"/>
</dbReference>
<dbReference type="NCBIfam" id="TIGR03971">
    <property type="entry name" value="SDR_subfam_1"/>
    <property type="match status" value="1"/>
</dbReference>
<dbReference type="SUPFAM" id="SSF51735">
    <property type="entry name" value="NAD(P)-binding Rossmann-fold domains"/>
    <property type="match status" value="1"/>
</dbReference>
<comment type="catalytic activity">
    <reaction evidence="7">
        <text>a (3R)-hydroxyacyl-[ACP] + NADP(+) = a 3-oxoacyl-[ACP] + NADPH + H(+)</text>
        <dbReference type="Rhea" id="RHEA:17397"/>
        <dbReference type="Rhea" id="RHEA-COMP:9916"/>
        <dbReference type="Rhea" id="RHEA-COMP:9945"/>
        <dbReference type="ChEBI" id="CHEBI:15378"/>
        <dbReference type="ChEBI" id="CHEBI:57783"/>
        <dbReference type="ChEBI" id="CHEBI:58349"/>
        <dbReference type="ChEBI" id="CHEBI:78776"/>
        <dbReference type="ChEBI" id="CHEBI:78827"/>
        <dbReference type="EC" id="1.1.1.100"/>
    </reaction>
    <physiologicalReaction direction="right-to-left" evidence="7">
        <dbReference type="Rhea" id="RHEA:17399"/>
    </physiologicalReaction>
</comment>
<dbReference type="InterPro" id="IPR050259">
    <property type="entry name" value="SDR"/>
</dbReference>
<dbReference type="Gene3D" id="3.40.50.720">
    <property type="entry name" value="NAD(P)-binding Rossmann-like Domain"/>
    <property type="match status" value="1"/>
</dbReference>
<evidence type="ECO:0000256" key="7">
    <source>
        <dbReference type="ARBA" id="ARBA00047400"/>
    </source>
</evidence>
<sequence length="273" mass="28483">MGQLDGRVAVITGGARGQGRSHAVLLAGEGADIVLADLAAPLPGLQYPLATPDDLAETAELVRAAGGRCHTVRADVRSRDDMERVAVETLREFGRIDILLANAGIATHGTIADIDERTWRDTVDVDLSGVFHSIKAVLPTMLERRWGRIVATSSIVGRMGATGSGAYAAAKWGVIGLIKSLALEVGESGITANAVLPSGVRTDMVMNPATYRVLLPDLENPTRADAEAMFAKGGGLIEPEEVSRLVLLLVGPHGGRFNGEALSISDGMSGGTV</sequence>
<organism evidence="9 10">
    <name type="scientific">Nocardia jiangsuensis</name>
    <dbReference type="NCBI Taxonomy" id="1691563"/>
    <lineage>
        <taxon>Bacteria</taxon>
        <taxon>Bacillati</taxon>
        <taxon>Actinomycetota</taxon>
        <taxon>Actinomycetes</taxon>
        <taxon>Mycobacteriales</taxon>
        <taxon>Nocardiaceae</taxon>
        <taxon>Nocardia</taxon>
    </lineage>
</organism>
<keyword evidence="3" id="KW-0134">Cell wall</keyword>
<accession>A0ABV8DP73</accession>
<evidence type="ECO:0000256" key="3">
    <source>
        <dbReference type="ARBA" id="ARBA00022512"/>
    </source>
</evidence>
<dbReference type="Proteomes" id="UP001595696">
    <property type="component" value="Unassembled WGS sequence"/>
</dbReference>
<dbReference type="PROSITE" id="PS00061">
    <property type="entry name" value="ADH_SHORT"/>
    <property type="match status" value="1"/>
</dbReference>
<dbReference type="PANTHER" id="PTHR42879:SF2">
    <property type="entry name" value="3-OXOACYL-[ACYL-CARRIER-PROTEIN] REDUCTASE FABG"/>
    <property type="match status" value="1"/>
</dbReference>